<reference evidence="1" key="1">
    <citation type="submission" date="2014-11" db="EMBL/GenBank/DDBJ databases">
        <authorList>
            <person name="Amaro Gonzalez C."/>
        </authorList>
    </citation>
    <scope>NUCLEOTIDE SEQUENCE</scope>
</reference>
<accession>A0A0E9T2D7</accession>
<sequence length="26" mass="2898">MTAVSPSFTVASKERHVLLHSYLPLN</sequence>
<dbReference type="EMBL" id="GBXM01061754">
    <property type="protein sequence ID" value="JAH46823.1"/>
    <property type="molecule type" value="Transcribed_RNA"/>
</dbReference>
<evidence type="ECO:0000313" key="1">
    <source>
        <dbReference type="EMBL" id="JAH46823.1"/>
    </source>
</evidence>
<name>A0A0E9T2D7_ANGAN</name>
<reference evidence="1" key="2">
    <citation type="journal article" date="2015" name="Fish Shellfish Immunol.">
        <title>Early steps in the European eel (Anguilla anguilla)-Vibrio vulnificus interaction in the gills: Role of the RtxA13 toxin.</title>
        <authorList>
            <person name="Callol A."/>
            <person name="Pajuelo D."/>
            <person name="Ebbesson L."/>
            <person name="Teles M."/>
            <person name="MacKenzie S."/>
            <person name="Amaro C."/>
        </authorList>
    </citation>
    <scope>NUCLEOTIDE SEQUENCE</scope>
</reference>
<protein>
    <submittedName>
        <fullName evidence="1">Uncharacterized protein</fullName>
    </submittedName>
</protein>
<organism evidence="1">
    <name type="scientific">Anguilla anguilla</name>
    <name type="common">European freshwater eel</name>
    <name type="synonym">Muraena anguilla</name>
    <dbReference type="NCBI Taxonomy" id="7936"/>
    <lineage>
        <taxon>Eukaryota</taxon>
        <taxon>Metazoa</taxon>
        <taxon>Chordata</taxon>
        <taxon>Craniata</taxon>
        <taxon>Vertebrata</taxon>
        <taxon>Euteleostomi</taxon>
        <taxon>Actinopterygii</taxon>
        <taxon>Neopterygii</taxon>
        <taxon>Teleostei</taxon>
        <taxon>Anguilliformes</taxon>
        <taxon>Anguillidae</taxon>
        <taxon>Anguilla</taxon>
    </lineage>
</organism>
<proteinExistence type="predicted"/>
<dbReference type="AlphaFoldDB" id="A0A0E9T2D7"/>